<keyword evidence="4" id="KW-1185">Reference proteome</keyword>
<evidence type="ECO:0008006" key="5">
    <source>
        <dbReference type="Google" id="ProtNLM"/>
    </source>
</evidence>
<feature type="signal peptide" evidence="2">
    <location>
        <begin position="1"/>
        <end position="21"/>
    </location>
</feature>
<keyword evidence="1" id="KW-1133">Transmembrane helix</keyword>
<evidence type="ECO:0000256" key="1">
    <source>
        <dbReference type="SAM" id="Phobius"/>
    </source>
</evidence>
<keyword evidence="2" id="KW-0732">Signal</keyword>
<gene>
    <name evidence="3" type="ORF">CQA54_07435</name>
</gene>
<dbReference type="RefSeq" id="WP_115571472.1">
    <property type="nucleotide sequence ID" value="NZ_NXLT01000007.1"/>
</dbReference>
<dbReference type="EMBL" id="NXLT01000007">
    <property type="protein sequence ID" value="RDU66300.1"/>
    <property type="molecule type" value="Genomic_DNA"/>
</dbReference>
<comment type="caution">
    <text evidence="3">The sequence shown here is derived from an EMBL/GenBank/DDBJ whole genome shotgun (WGS) entry which is preliminary data.</text>
</comment>
<name>A0A3D8IMT2_9HELI</name>
<feature type="transmembrane region" description="Helical" evidence="1">
    <location>
        <begin position="267"/>
        <end position="288"/>
    </location>
</feature>
<keyword evidence="1" id="KW-0812">Transmembrane</keyword>
<dbReference type="AlphaFoldDB" id="A0A3D8IMT2"/>
<keyword evidence="1" id="KW-0472">Membrane</keyword>
<evidence type="ECO:0000256" key="2">
    <source>
        <dbReference type="SAM" id="SignalP"/>
    </source>
</evidence>
<evidence type="ECO:0000313" key="3">
    <source>
        <dbReference type="EMBL" id="RDU66300.1"/>
    </source>
</evidence>
<reference evidence="3 4" key="1">
    <citation type="submission" date="2018-04" db="EMBL/GenBank/DDBJ databases">
        <title>Novel Campyloabacter and Helicobacter Species and Strains.</title>
        <authorList>
            <person name="Mannion A.J."/>
            <person name="Shen Z."/>
            <person name="Fox J.G."/>
        </authorList>
    </citation>
    <scope>NUCLEOTIDE SEQUENCE [LARGE SCALE GENOMIC DNA]</scope>
    <source>
        <strain evidence="3 4">MIT 12-6600</strain>
    </source>
</reference>
<protein>
    <recommendedName>
        <fullName evidence="5">SH3 domain-containing protein</fullName>
    </recommendedName>
</protein>
<proteinExistence type="predicted"/>
<feature type="transmembrane region" description="Helical" evidence="1">
    <location>
        <begin position="293"/>
        <end position="311"/>
    </location>
</feature>
<sequence>MARLFSKALLSFCFITGIIVATDTQADQELTTSPKIVYAKALSTTQTLQDQTFYVGQEVSIVYEASLFAGASLKGSNFEKNPKDKVELKNKNATWKNIDSQHLQTTYVFKLKASSAIIPALNIVALSADGSYEEQVRVDSIALNVIDLGSNAQYAGVLGKDFKLLRNKSQRYDELHNIIVFEFEMQSQNLKDMNIKGFETQGFEELSQRNGGMYGVYYVIVPKSLRELSFEYFNPDVRRFESVNIPIVVVNSELVSTQSDLNPKASYAFFKLVIIGILIILFLGLFLWKRYKIFLFIVALLCGILIYNLAFSNSYGTLKAGASVSILPMKDSTIVRIVESDIPIQIVGERKMDLQGQSVLLYKVLIGDSQIGWVRSEYVGKN</sequence>
<dbReference type="OrthoDB" id="5372311at2"/>
<dbReference type="Proteomes" id="UP000256514">
    <property type="component" value="Unassembled WGS sequence"/>
</dbReference>
<organism evidence="3 4">
    <name type="scientific">Helicobacter equorum</name>
    <dbReference type="NCBI Taxonomy" id="361872"/>
    <lineage>
        <taxon>Bacteria</taxon>
        <taxon>Pseudomonadati</taxon>
        <taxon>Campylobacterota</taxon>
        <taxon>Epsilonproteobacteria</taxon>
        <taxon>Campylobacterales</taxon>
        <taxon>Helicobacteraceae</taxon>
        <taxon>Helicobacter</taxon>
    </lineage>
</organism>
<feature type="chain" id="PRO_5017606529" description="SH3 domain-containing protein" evidence="2">
    <location>
        <begin position="22"/>
        <end position="382"/>
    </location>
</feature>
<accession>A0A3D8IMT2</accession>
<evidence type="ECO:0000313" key="4">
    <source>
        <dbReference type="Proteomes" id="UP000256514"/>
    </source>
</evidence>